<name>A0ABU2NWA9_9ACTN</name>
<evidence type="ECO:0000313" key="2">
    <source>
        <dbReference type="EMBL" id="MDT0380995.1"/>
    </source>
</evidence>
<dbReference type="Proteomes" id="UP001183414">
    <property type="component" value="Unassembled WGS sequence"/>
</dbReference>
<sequence>MRRSLPVAIAAAILPLLAPTAASAAAAPGTAEAPSITGARADRTPWSVAHDGAQASGERWREPNGIFSDLVVEGELTGAGTGCHSVWTRFVYDLAPAFPAKQAEVCGAESAAVSLRAFMMPTTTAYITVCRGTEDTADCASWSRL</sequence>
<feature type="chain" id="PRO_5046943731" description="Secreted protein" evidence="1">
    <location>
        <begin position="25"/>
        <end position="145"/>
    </location>
</feature>
<accession>A0ABU2NWA9</accession>
<feature type="signal peptide" evidence="1">
    <location>
        <begin position="1"/>
        <end position="24"/>
    </location>
</feature>
<keyword evidence="1" id="KW-0732">Signal</keyword>
<evidence type="ECO:0000313" key="3">
    <source>
        <dbReference type="Proteomes" id="UP001183414"/>
    </source>
</evidence>
<gene>
    <name evidence="2" type="ORF">RM572_19755</name>
</gene>
<comment type="caution">
    <text evidence="2">The sequence shown here is derived from an EMBL/GenBank/DDBJ whole genome shotgun (WGS) entry which is preliminary data.</text>
</comment>
<evidence type="ECO:0008006" key="4">
    <source>
        <dbReference type="Google" id="ProtNLM"/>
    </source>
</evidence>
<keyword evidence="3" id="KW-1185">Reference proteome</keyword>
<evidence type="ECO:0000256" key="1">
    <source>
        <dbReference type="SAM" id="SignalP"/>
    </source>
</evidence>
<dbReference type="EMBL" id="JAVREQ010000018">
    <property type="protein sequence ID" value="MDT0380995.1"/>
    <property type="molecule type" value="Genomic_DNA"/>
</dbReference>
<dbReference type="RefSeq" id="WP_311674682.1">
    <property type="nucleotide sequence ID" value="NZ_JAVREQ010000018.1"/>
</dbReference>
<organism evidence="2 3">
    <name type="scientific">Streptomyces hazeniae</name>
    <dbReference type="NCBI Taxonomy" id="3075538"/>
    <lineage>
        <taxon>Bacteria</taxon>
        <taxon>Bacillati</taxon>
        <taxon>Actinomycetota</taxon>
        <taxon>Actinomycetes</taxon>
        <taxon>Kitasatosporales</taxon>
        <taxon>Streptomycetaceae</taxon>
        <taxon>Streptomyces</taxon>
    </lineage>
</organism>
<protein>
    <recommendedName>
        <fullName evidence="4">Secreted protein</fullName>
    </recommendedName>
</protein>
<proteinExistence type="predicted"/>
<reference evidence="3" key="1">
    <citation type="submission" date="2023-07" db="EMBL/GenBank/DDBJ databases">
        <title>30 novel species of actinomycetes from the DSMZ collection.</title>
        <authorList>
            <person name="Nouioui I."/>
        </authorList>
    </citation>
    <scope>NUCLEOTIDE SEQUENCE [LARGE SCALE GENOMIC DNA]</scope>
    <source>
        <strain evidence="3">DSM 42041</strain>
    </source>
</reference>